<keyword evidence="3 12" id="KW-0554">One-carbon metabolism</keyword>
<dbReference type="Pfam" id="PF02882">
    <property type="entry name" value="THF_DHG_CYH_C"/>
    <property type="match status" value="1"/>
</dbReference>
<keyword evidence="7 12" id="KW-0521">NADP</keyword>
<evidence type="ECO:0000256" key="3">
    <source>
        <dbReference type="ARBA" id="ARBA00022563"/>
    </source>
</evidence>
<dbReference type="GO" id="GO:0035999">
    <property type="term" value="P:tetrahydrofolate interconversion"/>
    <property type="evidence" value="ECO:0007669"/>
    <property type="project" value="UniProtKB-UniRule"/>
</dbReference>
<dbReference type="UniPathway" id="UPA00193"/>
<evidence type="ECO:0000256" key="8">
    <source>
        <dbReference type="ARBA" id="ARBA00023002"/>
    </source>
</evidence>
<dbReference type="InterPro" id="IPR020867">
    <property type="entry name" value="THF_DH/CycHdrlase_CS"/>
</dbReference>
<comment type="subunit">
    <text evidence="2 12">Homodimer.</text>
</comment>
<evidence type="ECO:0000259" key="14">
    <source>
        <dbReference type="Pfam" id="PF02882"/>
    </source>
</evidence>
<evidence type="ECO:0000259" key="13">
    <source>
        <dbReference type="Pfam" id="PF00763"/>
    </source>
</evidence>
<dbReference type="GO" id="GO:0005829">
    <property type="term" value="C:cytosol"/>
    <property type="evidence" value="ECO:0007669"/>
    <property type="project" value="TreeGrafter"/>
</dbReference>
<organism evidence="15 16">
    <name type="scientific">Syntrophothermus lipocalidus (strain DSM 12680 / TGB-C1)</name>
    <dbReference type="NCBI Taxonomy" id="643648"/>
    <lineage>
        <taxon>Bacteria</taxon>
        <taxon>Bacillati</taxon>
        <taxon>Bacillota</taxon>
        <taxon>Clostridia</taxon>
        <taxon>Eubacteriales</taxon>
        <taxon>Syntrophomonadaceae</taxon>
        <taxon>Syntrophothermus</taxon>
    </lineage>
</organism>
<evidence type="ECO:0000256" key="4">
    <source>
        <dbReference type="ARBA" id="ARBA00022605"/>
    </source>
</evidence>
<comment type="pathway">
    <text evidence="1 12">One-carbon metabolism; tetrahydrofolate interconversion.</text>
</comment>
<feature type="domain" description="Tetrahydrofolate dehydrogenase/cyclohydrolase catalytic" evidence="13">
    <location>
        <begin position="7"/>
        <end position="119"/>
    </location>
</feature>
<comment type="caution">
    <text evidence="12">Lacks conserved residue(s) required for the propagation of feature annotation.</text>
</comment>
<keyword evidence="4 12" id="KW-0028">Amino-acid biosynthesis</keyword>
<accession>D7CKH9</accession>
<dbReference type="SUPFAM" id="SSF53223">
    <property type="entry name" value="Aminoacid dehydrogenase-like, N-terminal domain"/>
    <property type="match status" value="1"/>
</dbReference>
<dbReference type="KEGG" id="slp:Slip_0430"/>
<dbReference type="PRINTS" id="PR00085">
    <property type="entry name" value="THFDHDRGNASE"/>
</dbReference>
<dbReference type="Gene3D" id="3.40.50.10860">
    <property type="entry name" value="Leucine Dehydrogenase, chain A, domain 1"/>
    <property type="match status" value="1"/>
</dbReference>
<dbReference type="EC" id="1.5.1.5" evidence="12"/>
<comment type="similarity">
    <text evidence="12">Belongs to the tetrahydrofolate dehydrogenase/cyclohydrolase family.</text>
</comment>
<dbReference type="GO" id="GO:0004477">
    <property type="term" value="F:methenyltetrahydrofolate cyclohydrolase activity"/>
    <property type="evidence" value="ECO:0007669"/>
    <property type="project" value="UniProtKB-UniRule"/>
</dbReference>
<dbReference type="HAMAP" id="MF_01576">
    <property type="entry name" value="THF_DHG_CYH"/>
    <property type="match status" value="1"/>
</dbReference>
<dbReference type="STRING" id="643648.Slip_0430"/>
<evidence type="ECO:0000256" key="1">
    <source>
        <dbReference type="ARBA" id="ARBA00004777"/>
    </source>
</evidence>
<comment type="catalytic activity">
    <reaction evidence="12">
        <text>(6R)-5,10-methenyltetrahydrofolate + H2O = (6R)-10-formyltetrahydrofolate + H(+)</text>
        <dbReference type="Rhea" id="RHEA:23700"/>
        <dbReference type="ChEBI" id="CHEBI:15377"/>
        <dbReference type="ChEBI" id="CHEBI:15378"/>
        <dbReference type="ChEBI" id="CHEBI:57455"/>
        <dbReference type="ChEBI" id="CHEBI:195366"/>
        <dbReference type="EC" id="3.5.4.9"/>
    </reaction>
</comment>
<dbReference type="GO" id="GO:0009086">
    <property type="term" value="P:methionine biosynthetic process"/>
    <property type="evidence" value="ECO:0007669"/>
    <property type="project" value="UniProtKB-KW"/>
</dbReference>
<evidence type="ECO:0000256" key="5">
    <source>
        <dbReference type="ARBA" id="ARBA00022755"/>
    </source>
</evidence>
<dbReference type="AlphaFoldDB" id="D7CKH9"/>
<dbReference type="InterPro" id="IPR046346">
    <property type="entry name" value="Aminoacid_DH-like_N_sf"/>
</dbReference>
<dbReference type="GO" id="GO:0006164">
    <property type="term" value="P:purine nucleotide biosynthetic process"/>
    <property type="evidence" value="ECO:0007669"/>
    <property type="project" value="UniProtKB-KW"/>
</dbReference>
<sequence>MDTVIVKGSEMASVIKAKLKEEVNDLFPKPQLAILLVGDDEESRRYVRLKEKAVDEIGGQCRAINLPENTTLVELLGQIRELNADPHTHGILVQLPLPGPLATEQETVLSSLSVVKDVDGFHPFNRGKLFSTPPFLVSCAALACMDIITMYRNPRGLLTVLVGDSFDLVQPLALLLMARGSRVCIIPEAHEWEEVAARADVLVVEKGRPLMVKADHLKPGALVIDAGFHWEAGRVCGNVDPMSVTGKAGWLVPVPGGIGPLLIAKLLENLLTAYREQVFAADDW</sequence>
<keyword evidence="5 12" id="KW-0658">Purine biosynthesis</keyword>
<evidence type="ECO:0000256" key="2">
    <source>
        <dbReference type="ARBA" id="ARBA00011738"/>
    </source>
</evidence>
<reference evidence="16" key="1">
    <citation type="journal article" date="2010" name="Stand. Genomic Sci.">
        <title>Complete genome sequence of Syntrophothermus lipocalidus type strain (TGB-C1T).</title>
        <authorList>
            <consortium name="US DOE Joint Genome Institute (JGI-PGF)"/>
            <person name="Djao O."/>
            <person name="Zhang X."/>
            <person name="Lucas S."/>
            <person name="Lapidus A."/>
            <person name="Glavina Del Rio T."/>
            <person name="Nolan M."/>
            <person name="Tice H."/>
            <person name="Cheng J."/>
            <person name="Han C."/>
            <person name="Tapia R."/>
            <person name="Goodwin L."/>
            <person name="Pitluck S."/>
            <person name="Liolios K."/>
            <person name="Ivanova N."/>
            <person name="Mavromatis K."/>
            <person name="Mikhailova N."/>
            <person name="Ovchinnikova G."/>
            <person name="Pati A."/>
            <person name="Brambilla E."/>
            <person name="Chen A."/>
            <person name="Palaniappan K."/>
            <person name="Land M."/>
            <person name="Hauser L."/>
            <person name="Chang Y."/>
            <person name="Jeffries C."/>
            <person name="Rohde M."/>
            <person name="Sikorski J."/>
            <person name="Spring S."/>
            <person name="Goker M."/>
            <person name="Detter J."/>
            <person name="Woyke T."/>
            <person name="Bristow J."/>
            <person name="Eisen J."/>
            <person name="Markowitz V."/>
            <person name="Hugenholtz P."/>
            <person name="Kyrpides N."/>
            <person name="Klenk H."/>
        </authorList>
    </citation>
    <scope>NUCLEOTIDE SEQUENCE [LARGE SCALE GENOMIC DNA]</scope>
    <source>
        <strain evidence="16">DSM 12680 / TGB-C1</strain>
    </source>
</reference>
<gene>
    <name evidence="12" type="primary">folD</name>
    <name evidence="15" type="ordered locus">Slip_0430</name>
</gene>
<dbReference type="EMBL" id="CP002048">
    <property type="protein sequence ID" value="ADI01214.1"/>
    <property type="molecule type" value="Genomic_DNA"/>
</dbReference>
<evidence type="ECO:0000256" key="7">
    <source>
        <dbReference type="ARBA" id="ARBA00022857"/>
    </source>
</evidence>
<dbReference type="Pfam" id="PF00763">
    <property type="entry name" value="THF_DHG_CYH"/>
    <property type="match status" value="1"/>
</dbReference>
<dbReference type="InterPro" id="IPR000672">
    <property type="entry name" value="THF_DH/CycHdrlase"/>
</dbReference>
<keyword evidence="9 12" id="KW-0368">Histidine biosynthesis</keyword>
<keyword evidence="6 12" id="KW-0378">Hydrolase</keyword>
<comment type="catalytic activity">
    <reaction evidence="12">
        <text>(6R)-5,10-methylene-5,6,7,8-tetrahydrofolate + NADP(+) = (6R)-5,10-methenyltetrahydrofolate + NADPH</text>
        <dbReference type="Rhea" id="RHEA:22812"/>
        <dbReference type="ChEBI" id="CHEBI:15636"/>
        <dbReference type="ChEBI" id="CHEBI:57455"/>
        <dbReference type="ChEBI" id="CHEBI:57783"/>
        <dbReference type="ChEBI" id="CHEBI:58349"/>
        <dbReference type="EC" id="1.5.1.5"/>
    </reaction>
</comment>
<feature type="binding site" evidence="12">
    <location>
        <begin position="163"/>
        <end position="165"/>
    </location>
    <ligand>
        <name>NADP(+)</name>
        <dbReference type="ChEBI" id="CHEBI:58349"/>
    </ligand>
</feature>
<comment type="function">
    <text evidence="12">Catalyzes the oxidation of 5,10-methylenetetrahydrofolate to 5,10-methenyltetrahydrofolate and then the hydrolysis of 5,10-methenyltetrahydrofolate to 10-formyltetrahydrofolate.</text>
</comment>
<dbReference type="eggNOG" id="COG0190">
    <property type="taxonomic scope" value="Bacteria"/>
</dbReference>
<dbReference type="EC" id="3.5.4.9" evidence="12"/>
<dbReference type="PROSITE" id="PS00766">
    <property type="entry name" value="THF_DHG_CYH_1"/>
    <property type="match status" value="1"/>
</dbReference>
<evidence type="ECO:0000256" key="9">
    <source>
        <dbReference type="ARBA" id="ARBA00023102"/>
    </source>
</evidence>
<keyword evidence="11 12" id="KW-0511">Multifunctional enzyme</keyword>
<dbReference type="FunFam" id="3.40.50.10860:FF:000005">
    <property type="entry name" value="C-1-tetrahydrofolate synthase, cytoplasmic, putative"/>
    <property type="match status" value="1"/>
</dbReference>
<keyword evidence="8 12" id="KW-0560">Oxidoreductase</keyword>
<keyword evidence="16" id="KW-1185">Reference proteome</keyword>
<evidence type="ECO:0000256" key="10">
    <source>
        <dbReference type="ARBA" id="ARBA00023167"/>
    </source>
</evidence>
<dbReference type="PANTHER" id="PTHR48099">
    <property type="entry name" value="C-1-TETRAHYDROFOLATE SYNTHASE, CYTOPLASMIC-RELATED"/>
    <property type="match status" value="1"/>
</dbReference>
<dbReference type="InterPro" id="IPR036291">
    <property type="entry name" value="NAD(P)-bd_dom_sf"/>
</dbReference>
<evidence type="ECO:0000256" key="11">
    <source>
        <dbReference type="ARBA" id="ARBA00023268"/>
    </source>
</evidence>
<dbReference type="SUPFAM" id="SSF51735">
    <property type="entry name" value="NAD(P)-binding Rossmann-fold domains"/>
    <property type="match status" value="1"/>
</dbReference>
<feature type="domain" description="Tetrahydrofolate dehydrogenase/cyclohydrolase NAD(P)-binding" evidence="14">
    <location>
        <begin position="138"/>
        <end position="277"/>
    </location>
</feature>
<protein>
    <recommendedName>
        <fullName evidence="12">Bifunctional protein FolD</fullName>
    </recommendedName>
    <domain>
        <recommendedName>
            <fullName evidence="12">Methylenetetrahydrofolate dehydrogenase</fullName>
            <ecNumber evidence="12">1.5.1.5</ecNumber>
        </recommendedName>
    </domain>
    <domain>
        <recommendedName>
            <fullName evidence="12">Methenyltetrahydrofolate cyclohydrolase</fullName>
            <ecNumber evidence="12">3.5.4.9</ecNumber>
        </recommendedName>
    </domain>
</protein>
<dbReference type="GO" id="GO:0000105">
    <property type="term" value="P:L-histidine biosynthetic process"/>
    <property type="evidence" value="ECO:0007669"/>
    <property type="project" value="UniProtKB-KW"/>
</dbReference>
<dbReference type="InterPro" id="IPR020631">
    <property type="entry name" value="THF_DH/CycHdrlase_NAD-bd_dom"/>
</dbReference>
<evidence type="ECO:0000256" key="6">
    <source>
        <dbReference type="ARBA" id="ARBA00022801"/>
    </source>
</evidence>
<name>D7CKH9_SYNLT</name>
<dbReference type="HOGENOM" id="CLU_034045_2_1_9"/>
<evidence type="ECO:0000313" key="16">
    <source>
        <dbReference type="Proteomes" id="UP000000378"/>
    </source>
</evidence>
<dbReference type="Proteomes" id="UP000000378">
    <property type="component" value="Chromosome"/>
</dbReference>
<dbReference type="InterPro" id="IPR020630">
    <property type="entry name" value="THF_DH/CycHdrlase_cat_dom"/>
</dbReference>
<evidence type="ECO:0000313" key="15">
    <source>
        <dbReference type="EMBL" id="ADI01214.1"/>
    </source>
</evidence>
<dbReference type="Gene3D" id="3.40.50.720">
    <property type="entry name" value="NAD(P)-binding Rossmann-like Domain"/>
    <property type="match status" value="1"/>
</dbReference>
<evidence type="ECO:0000256" key="12">
    <source>
        <dbReference type="HAMAP-Rule" id="MF_01576"/>
    </source>
</evidence>
<proteinExistence type="inferred from homology"/>
<dbReference type="PANTHER" id="PTHR48099:SF5">
    <property type="entry name" value="C-1-TETRAHYDROFOLATE SYNTHASE, CYTOPLASMIC"/>
    <property type="match status" value="1"/>
</dbReference>
<dbReference type="RefSeq" id="WP_013174616.1">
    <property type="nucleotide sequence ID" value="NC_014220.1"/>
</dbReference>
<reference evidence="15 16" key="2">
    <citation type="journal article" date="2010" name="Stand. Genomic Sci.">
        <title>Complete genome sequence of Syntrophothermus lipocalidus type strain (TGB-C1).</title>
        <authorList>
            <person name="Djao O.D."/>
            <person name="Zhang X."/>
            <person name="Lucas S."/>
            <person name="Lapidus A."/>
            <person name="Del Rio T.G."/>
            <person name="Nolan M."/>
            <person name="Tice H."/>
            <person name="Cheng J.F."/>
            <person name="Han C."/>
            <person name="Tapia R."/>
            <person name="Goodwin L."/>
            <person name="Pitluck S."/>
            <person name="Liolios K."/>
            <person name="Ivanova N."/>
            <person name="Mavromatis K."/>
            <person name="Mikhailova N."/>
            <person name="Ovchinnikova G."/>
            <person name="Pati A."/>
            <person name="Brambilla E."/>
            <person name="Chen A."/>
            <person name="Palaniappan K."/>
            <person name="Land M."/>
            <person name="Hauser L."/>
            <person name="Chang Y.J."/>
            <person name="Jeffries C.D."/>
            <person name="Rohde M."/>
            <person name="Sikorski J."/>
            <person name="Spring S."/>
            <person name="Goker M."/>
            <person name="Detter J.C."/>
            <person name="Woyke T."/>
            <person name="Bristow J."/>
            <person name="Eisen J.A."/>
            <person name="Markowitz V."/>
            <person name="Hugenholtz P."/>
            <person name="Kyrpides N.C."/>
            <person name="Klenk H.P."/>
        </authorList>
    </citation>
    <scope>NUCLEOTIDE SEQUENCE [LARGE SCALE GENOMIC DNA]</scope>
    <source>
        <strain evidence="16">DSM 12680 / TGB-C1</strain>
    </source>
</reference>
<keyword evidence="10 12" id="KW-0486">Methionine biosynthesis</keyword>
<dbReference type="GO" id="GO:0004488">
    <property type="term" value="F:methylenetetrahydrofolate dehydrogenase (NADP+) activity"/>
    <property type="evidence" value="ECO:0007669"/>
    <property type="project" value="UniProtKB-UniRule"/>
</dbReference>